<dbReference type="SUPFAM" id="SSF53098">
    <property type="entry name" value="Ribonuclease H-like"/>
    <property type="match status" value="1"/>
</dbReference>
<proteinExistence type="predicted"/>
<dbReference type="InterPro" id="IPR039537">
    <property type="entry name" value="Retrotran_Ty1/copia-like"/>
</dbReference>
<dbReference type="Gramene" id="TuG1812G0300005021.01.T01">
    <property type="protein sequence ID" value="TuG1812G0300005021.01.T01"/>
    <property type="gene ID" value="TuG1812G0300005021.01"/>
</dbReference>
<dbReference type="EnsemblPlants" id="TuG1812G0300005021.01.T01">
    <property type="protein sequence ID" value="TuG1812G0300005021.01.T01"/>
    <property type="gene ID" value="TuG1812G0300005021.01"/>
</dbReference>
<organism evidence="1 2">
    <name type="scientific">Triticum urartu</name>
    <name type="common">Red wild einkorn</name>
    <name type="synonym">Crithodium urartu</name>
    <dbReference type="NCBI Taxonomy" id="4572"/>
    <lineage>
        <taxon>Eukaryota</taxon>
        <taxon>Viridiplantae</taxon>
        <taxon>Streptophyta</taxon>
        <taxon>Embryophyta</taxon>
        <taxon>Tracheophyta</taxon>
        <taxon>Spermatophyta</taxon>
        <taxon>Magnoliopsida</taxon>
        <taxon>Liliopsida</taxon>
        <taxon>Poales</taxon>
        <taxon>Poaceae</taxon>
        <taxon>BOP clade</taxon>
        <taxon>Pooideae</taxon>
        <taxon>Triticodae</taxon>
        <taxon>Triticeae</taxon>
        <taxon>Triticinae</taxon>
        <taxon>Triticum</taxon>
    </lineage>
</organism>
<reference evidence="2" key="1">
    <citation type="journal article" date="2013" name="Nature">
        <title>Draft genome of the wheat A-genome progenitor Triticum urartu.</title>
        <authorList>
            <person name="Ling H.Q."/>
            <person name="Zhao S."/>
            <person name="Liu D."/>
            <person name="Wang J."/>
            <person name="Sun H."/>
            <person name="Zhang C."/>
            <person name="Fan H."/>
            <person name="Li D."/>
            <person name="Dong L."/>
            <person name="Tao Y."/>
            <person name="Gao C."/>
            <person name="Wu H."/>
            <person name="Li Y."/>
            <person name="Cui Y."/>
            <person name="Guo X."/>
            <person name="Zheng S."/>
            <person name="Wang B."/>
            <person name="Yu K."/>
            <person name="Liang Q."/>
            <person name="Yang W."/>
            <person name="Lou X."/>
            <person name="Chen J."/>
            <person name="Feng M."/>
            <person name="Jian J."/>
            <person name="Zhang X."/>
            <person name="Luo G."/>
            <person name="Jiang Y."/>
            <person name="Liu J."/>
            <person name="Wang Z."/>
            <person name="Sha Y."/>
            <person name="Zhang B."/>
            <person name="Wu H."/>
            <person name="Tang D."/>
            <person name="Shen Q."/>
            <person name="Xue P."/>
            <person name="Zou S."/>
            <person name="Wang X."/>
            <person name="Liu X."/>
            <person name="Wang F."/>
            <person name="Yang Y."/>
            <person name="An X."/>
            <person name="Dong Z."/>
            <person name="Zhang K."/>
            <person name="Zhang X."/>
            <person name="Luo M.C."/>
            <person name="Dvorak J."/>
            <person name="Tong Y."/>
            <person name="Wang J."/>
            <person name="Yang H."/>
            <person name="Li Z."/>
            <person name="Wang D."/>
            <person name="Zhang A."/>
            <person name="Wang J."/>
        </authorList>
    </citation>
    <scope>NUCLEOTIDE SEQUENCE</scope>
    <source>
        <strain evidence="2">cv. G1812</strain>
    </source>
</reference>
<dbReference type="GO" id="GO:0003676">
    <property type="term" value="F:nucleic acid binding"/>
    <property type="evidence" value="ECO:0007669"/>
    <property type="project" value="InterPro"/>
</dbReference>
<keyword evidence="2" id="KW-1185">Reference proteome</keyword>
<dbReference type="PANTHER" id="PTHR42648">
    <property type="entry name" value="TRANSPOSASE, PUTATIVE-RELATED"/>
    <property type="match status" value="1"/>
</dbReference>
<evidence type="ECO:0000313" key="2">
    <source>
        <dbReference type="Proteomes" id="UP000015106"/>
    </source>
</evidence>
<evidence type="ECO:0008006" key="3">
    <source>
        <dbReference type="Google" id="ProtNLM"/>
    </source>
</evidence>
<dbReference type="InterPro" id="IPR036397">
    <property type="entry name" value="RNaseH_sf"/>
</dbReference>
<reference evidence="1" key="3">
    <citation type="submission" date="2022-06" db="UniProtKB">
        <authorList>
            <consortium name="EnsemblPlants"/>
        </authorList>
    </citation>
    <scope>IDENTIFICATION</scope>
</reference>
<dbReference type="Gene3D" id="3.30.420.10">
    <property type="entry name" value="Ribonuclease H-like superfamily/Ribonuclease H"/>
    <property type="match status" value="1"/>
</dbReference>
<accession>A0A8R7PYT0</accession>
<protein>
    <recommendedName>
        <fullName evidence="3">Retrovirus-related Pol polyprotein from transposon TNT 1-94</fullName>
    </recommendedName>
</protein>
<sequence length="67" mass="7842">MAKSHQLPYSRSTSESTAPLELVFSDVWGPRPVSVGRQKYYVSFIDDFSKFSWIYLLKNKSDVFEKF</sequence>
<evidence type="ECO:0000313" key="1">
    <source>
        <dbReference type="EnsemblPlants" id="TuG1812G0300005021.01.T01"/>
    </source>
</evidence>
<dbReference type="AlphaFoldDB" id="A0A8R7PYT0"/>
<name>A0A8R7PYT0_TRIUA</name>
<dbReference type="Proteomes" id="UP000015106">
    <property type="component" value="Chromosome 3"/>
</dbReference>
<reference evidence="1" key="2">
    <citation type="submission" date="2018-03" db="EMBL/GenBank/DDBJ databases">
        <title>The Triticum urartu genome reveals the dynamic nature of wheat genome evolution.</title>
        <authorList>
            <person name="Ling H."/>
            <person name="Ma B."/>
            <person name="Shi X."/>
            <person name="Liu H."/>
            <person name="Dong L."/>
            <person name="Sun H."/>
            <person name="Cao Y."/>
            <person name="Gao Q."/>
            <person name="Zheng S."/>
            <person name="Li Y."/>
            <person name="Yu Y."/>
            <person name="Du H."/>
            <person name="Qi M."/>
            <person name="Li Y."/>
            <person name="Yu H."/>
            <person name="Cui Y."/>
            <person name="Wang N."/>
            <person name="Chen C."/>
            <person name="Wu H."/>
            <person name="Zhao Y."/>
            <person name="Zhang J."/>
            <person name="Li Y."/>
            <person name="Zhou W."/>
            <person name="Zhang B."/>
            <person name="Hu W."/>
            <person name="Eijk M."/>
            <person name="Tang J."/>
            <person name="Witsenboer H."/>
            <person name="Zhao S."/>
            <person name="Li Z."/>
            <person name="Zhang A."/>
            <person name="Wang D."/>
            <person name="Liang C."/>
        </authorList>
    </citation>
    <scope>NUCLEOTIDE SEQUENCE [LARGE SCALE GENOMIC DNA]</scope>
    <source>
        <strain evidence="1">cv. G1812</strain>
    </source>
</reference>
<dbReference type="InterPro" id="IPR012337">
    <property type="entry name" value="RNaseH-like_sf"/>
</dbReference>
<dbReference type="PANTHER" id="PTHR42648:SF28">
    <property type="entry name" value="TRANSPOSON-ENCODED PROTEIN WITH RIBONUCLEASE H-LIKE AND RETROVIRUS ZINC FINGER-LIKE DOMAINS"/>
    <property type="match status" value="1"/>
</dbReference>